<dbReference type="InterPro" id="IPR036598">
    <property type="entry name" value="GOLD_dom_sf"/>
</dbReference>
<dbReference type="PANTHER" id="PTHR47159:SF6">
    <property type="entry name" value="CRAL-TRIO DOMAIN-CONTAINING PROTEIN"/>
    <property type="match status" value="1"/>
</dbReference>
<dbReference type="CDD" id="cd00170">
    <property type="entry name" value="SEC14"/>
    <property type="match status" value="1"/>
</dbReference>
<comment type="caution">
    <text evidence="2">The sequence shown here is derived from an EMBL/GenBank/DDBJ whole genome shotgun (WGS) entry which is preliminary data.</text>
</comment>
<evidence type="ECO:0000259" key="1">
    <source>
        <dbReference type="PROSITE" id="PS50191"/>
    </source>
</evidence>
<dbReference type="Pfam" id="PF00650">
    <property type="entry name" value="CRAL_TRIO"/>
    <property type="match status" value="1"/>
</dbReference>
<dbReference type="Gene3D" id="3.40.525.10">
    <property type="entry name" value="CRAL-TRIO lipid binding domain"/>
    <property type="match status" value="1"/>
</dbReference>
<dbReference type="SMART" id="SM00516">
    <property type="entry name" value="SEC14"/>
    <property type="match status" value="1"/>
</dbReference>
<evidence type="ECO:0000313" key="2">
    <source>
        <dbReference type="EMBL" id="KAK0404550.1"/>
    </source>
</evidence>
<evidence type="ECO:0000313" key="3">
    <source>
        <dbReference type="Proteomes" id="UP001175271"/>
    </source>
</evidence>
<dbReference type="Proteomes" id="UP001175271">
    <property type="component" value="Unassembled WGS sequence"/>
</dbReference>
<dbReference type="InterPro" id="IPR036865">
    <property type="entry name" value="CRAL-TRIO_dom_sf"/>
</dbReference>
<sequence length="426" mass="49534">MTKTVSTHFGEPLSAESKKLISEVKLKINQPIHPNFDTDFNVYRFVMAAERLYKNRKEIVEAAAKTLNNHLRMRKALKLDTLDDIPFEHNPIFSRRLMPRGTIQKETDSSNRLLWFMEYASINVEGIAHGMRSSDACLFQFWQFEHMLRRVNQQEELSGKLSSLRHVIDMSGYEINPFTMLFVSSGTLSYYSQLFHYENYPELVTPIDMVNIAKWIHVPYKLARAMMPAGFTERFRLHDGHFLEFLKDEVKEEHIPTTLGGKNAEIKCVPALHLKPEDYWKPPEHKVIESLETIHVSPRKSKFLQVDVEQSGSKLAWYFRTDGDVYFGVFYQSLEDKAINGKEKEIDIDALEMVYPWLKIGARLVHEEGSAECSCPGRYYVVFSNKQSWLHRRTVDFHLQLSSDDRAKRIHYDGTYESADPLSPPS</sequence>
<accession>A0AA39HFF1</accession>
<dbReference type="SUPFAM" id="SSF101576">
    <property type="entry name" value="Supernatant protein factor (SPF), C-terminal domain"/>
    <property type="match status" value="1"/>
</dbReference>
<feature type="domain" description="CRAL-TRIO" evidence="1">
    <location>
        <begin position="90"/>
        <end position="267"/>
    </location>
</feature>
<gene>
    <name evidence="2" type="ORF">QR680_017505</name>
</gene>
<dbReference type="InterPro" id="IPR001251">
    <property type="entry name" value="CRAL-TRIO_dom"/>
</dbReference>
<keyword evidence="3" id="KW-1185">Reference proteome</keyword>
<protein>
    <recommendedName>
        <fullName evidence="1">CRAL-TRIO domain-containing protein</fullName>
    </recommendedName>
</protein>
<dbReference type="InterPro" id="IPR058960">
    <property type="entry name" value="Ctg-1-like_C"/>
</dbReference>
<proteinExistence type="predicted"/>
<name>A0AA39HFF1_9BILA</name>
<dbReference type="Pfam" id="PF25883">
    <property type="entry name" value="F28H7_8_C"/>
    <property type="match status" value="1"/>
</dbReference>
<dbReference type="PANTHER" id="PTHR47159">
    <property type="entry name" value="PROTEIN CBG07705-RELATED"/>
    <property type="match status" value="1"/>
</dbReference>
<dbReference type="Gene3D" id="2.60.120.680">
    <property type="entry name" value="GOLD domain"/>
    <property type="match status" value="1"/>
</dbReference>
<dbReference type="AlphaFoldDB" id="A0AA39HFF1"/>
<dbReference type="InterPro" id="IPR053302">
    <property type="entry name" value="CRAL-TRIO_domain"/>
</dbReference>
<dbReference type="PROSITE" id="PS50191">
    <property type="entry name" value="CRAL_TRIO"/>
    <property type="match status" value="1"/>
</dbReference>
<reference evidence="2" key="1">
    <citation type="submission" date="2023-06" db="EMBL/GenBank/DDBJ databases">
        <title>Genomic analysis of the entomopathogenic nematode Steinernema hermaphroditum.</title>
        <authorList>
            <person name="Schwarz E.M."/>
            <person name="Heppert J.K."/>
            <person name="Baniya A."/>
            <person name="Schwartz H.T."/>
            <person name="Tan C.-H."/>
            <person name="Antoshechkin I."/>
            <person name="Sternberg P.W."/>
            <person name="Goodrich-Blair H."/>
            <person name="Dillman A.R."/>
        </authorList>
    </citation>
    <scope>NUCLEOTIDE SEQUENCE</scope>
    <source>
        <strain evidence="2">PS9179</strain>
        <tissue evidence="2">Whole animal</tissue>
    </source>
</reference>
<organism evidence="2 3">
    <name type="scientific">Steinernema hermaphroditum</name>
    <dbReference type="NCBI Taxonomy" id="289476"/>
    <lineage>
        <taxon>Eukaryota</taxon>
        <taxon>Metazoa</taxon>
        <taxon>Ecdysozoa</taxon>
        <taxon>Nematoda</taxon>
        <taxon>Chromadorea</taxon>
        <taxon>Rhabditida</taxon>
        <taxon>Tylenchina</taxon>
        <taxon>Panagrolaimomorpha</taxon>
        <taxon>Strongyloidoidea</taxon>
        <taxon>Steinernematidae</taxon>
        <taxon>Steinernema</taxon>
    </lineage>
</organism>
<dbReference type="SUPFAM" id="SSF52087">
    <property type="entry name" value="CRAL/TRIO domain"/>
    <property type="match status" value="1"/>
</dbReference>
<dbReference type="EMBL" id="JAUCMV010000004">
    <property type="protein sequence ID" value="KAK0404550.1"/>
    <property type="molecule type" value="Genomic_DNA"/>
</dbReference>